<evidence type="ECO:0000313" key="2">
    <source>
        <dbReference type="EMBL" id="MBB4264997.1"/>
    </source>
</evidence>
<feature type="chain" id="PRO_5030629615" evidence="1">
    <location>
        <begin position="30"/>
        <end position="148"/>
    </location>
</feature>
<dbReference type="Proteomes" id="UP000554286">
    <property type="component" value="Unassembled WGS sequence"/>
</dbReference>
<comment type="caution">
    <text evidence="2">The sequence shown here is derived from an EMBL/GenBank/DDBJ whole genome shotgun (WGS) entry which is preliminary data.</text>
</comment>
<evidence type="ECO:0000313" key="3">
    <source>
        <dbReference type="Proteomes" id="UP000554286"/>
    </source>
</evidence>
<keyword evidence="3" id="KW-1185">Reference proteome</keyword>
<proteinExistence type="predicted"/>
<gene>
    <name evidence="2" type="ORF">GGD89_000608</name>
</gene>
<organism evidence="2 3">
    <name type="scientific">Roseospira visakhapatnamensis</name>
    <dbReference type="NCBI Taxonomy" id="390880"/>
    <lineage>
        <taxon>Bacteria</taxon>
        <taxon>Pseudomonadati</taxon>
        <taxon>Pseudomonadota</taxon>
        <taxon>Alphaproteobacteria</taxon>
        <taxon>Rhodospirillales</taxon>
        <taxon>Rhodospirillaceae</taxon>
        <taxon>Roseospira</taxon>
    </lineage>
</organism>
<dbReference type="RefSeq" id="WP_184042621.1">
    <property type="nucleotide sequence ID" value="NZ_JACIGK010000003.1"/>
</dbReference>
<keyword evidence="1" id="KW-0732">Signal</keyword>
<reference evidence="2 3" key="1">
    <citation type="submission" date="2020-08" db="EMBL/GenBank/DDBJ databases">
        <title>Genome sequencing of Purple Non-Sulfur Bacteria from various extreme environments.</title>
        <authorList>
            <person name="Mayer M."/>
        </authorList>
    </citation>
    <scope>NUCLEOTIDE SEQUENCE [LARGE SCALE GENOMIC DNA]</scope>
    <source>
        <strain evidence="2 3">JA131</strain>
    </source>
</reference>
<dbReference type="AlphaFoldDB" id="A0A7W6RAP1"/>
<name>A0A7W6RAP1_9PROT</name>
<protein>
    <submittedName>
        <fullName evidence="2">Uncharacterized protein</fullName>
    </submittedName>
</protein>
<dbReference type="EMBL" id="JACIGK010000003">
    <property type="protein sequence ID" value="MBB4264997.1"/>
    <property type="molecule type" value="Genomic_DNA"/>
</dbReference>
<feature type="signal peptide" evidence="1">
    <location>
        <begin position="1"/>
        <end position="29"/>
    </location>
</feature>
<evidence type="ECO:0000256" key="1">
    <source>
        <dbReference type="SAM" id="SignalP"/>
    </source>
</evidence>
<accession>A0A7W6RAP1</accession>
<sequence>MISGRCRHRLRGTAAILLVAVVAGGAALAQDNGDIHRYQKFRMVDGSFYNLVDFHYESQTQCEDANRRSTALFRTRGPDMTLVTEACLTGINDIGRAMMANRPTVVPYFSFQDLRIWLSGAAAEGGADLRLCRDLSTNPVYAGGRCIP</sequence>